<keyword evidence="2" id="KW-1185">Reference proteome</keyword>
<dbReference type="Gene3D" id="3.30.1580.10">
    <property type="entry name" value="Head-to-tail joining protein W"/>
    <property type="match status" value="1"/>
</dbReference>
<reference evidence="1 2" key="1">
    <citation type="submission" date="2022-01" db="EMBL/GenBank/DDBJ databases">
        <title>Octadecabacter sp. nov., isolated from a marine alga.</title>
        <authorList>
            <person name="Jin M.S."/>
            <person name="Kim H.M."/>
            <person name="Han D.M."/>
            <person name="Jung J.J."/>
            <person name="Jeon C.O."/>
        </authorList>
    </citation>
    <scope>NUCLEOTIDE SEQUENCE [LARGE SCALE GENOMIC DNA]</scope>
    <source>
        <strain evidence="1 2">G9-8</strain>
    </source>
</reference>
<proteinExistence type="predicted"/>
<gene>
    <name evidence="1" type="ORF">L0664_04445</name>
</gene>
<comment type="caution">
    <text evidence="1">The sequence shown here is derived from an EMBL/GenBank/DDBJ whole genome shotgun (WGS) entry which is preliminary data.</text>
</comment>
<sequence length="73" mass="7836">MTLAEKLSEAQAAYHRLQIGESASVVVDQNGERVEYRPASLAKLAAYIGDLQSQIAGTKRPATVTFQTSKGVN</sequence>
<organism evidence="1 2">
    <name type="scientific">Octadecabacter dasysiphoniae</name>
    <dbReference type="NCBI Taxonomy" id="2909341"/>
    <lineage>
        <taxon>Bacteria</taxon>
        <taxon>Pseudomonadati</taxon>
        <taxon>Pseudomonadota</taxon>
        <taxon>Alphaproteobacteria</taxon>
        <taxon>Rhodobacterales</taxon>
        <taxon>Roseobacteraceae</taxon>
        <taxon>Octadecabacter</taxon>
    </lineage>
</organism>
<evidence type="ECO:0000313" key="2">
    <source>
        <dbReference type="Proteomes" id="UP001200557"/>
    </source>
</evidence>
<protein>
    <submittedName>
        <fullName evidence="1">GpW family protein</fullName>
    </submittedName>
</protein>
<dbReference type="Pfam" id="PF02831">
    <property type="entry name" value="gpW"/>
    <property type="match status" value="1"/>
</dbReference>
<dbReference type="Proteomes" id="UP001200557">
    <property type="component" value="Unassembled WGS sequence"/>
</dbReference>
<accession>A0ABS9CSU3</accession>
<dbReference type="RefSeq" id="WP_235224413.1">
    <property type="nucleotide sequence ID" value="NZ_JAKGAQ010000001.1"/>
</dbReference>
<evidence type="ECO:0000313" key="1">
    <source>
        <dbReference type="EMBL" id="MCF2870308.1"/>
    </source>
</evidence>
<dbReference type="SUPFAM" id="SSF64210">
    <property type="entry name" value="Head-to-tail joining protein W, gpW"/>
    <property type="match status" value="1"/>
</dbReference>
<dbReference type="EMBL" id="JAKGAQ010000001">
    <property type="protein sequence ID" value="MCF2870308.1"/>
    <property type="molecule type" value="Genomic_DNA"/>
</dbReference>
<name>A0ABS9CSU3_9RHOB</name>
<dbReference type="InterPro" id="IPR004174">
    <property type="entry name" value="GpW"/>
</dbReference>
<dbReference type="InterPro" id="IPR036626">
    <property type="entry name" value="GpW_sf"/>
</dbReference>